<dbReference type="EMBL" id="AAXT01000004">
    <property type="protein sequence ID" value="EDO05892.1"/>
    <property type="molecule type" value="Genomic_DNA"/>
</dbReference>
<dbReference type="Gene3D" id="3.40.50.12780">
    <property type="entry name" value="N-terminal domain of ligase-like"/>
    <property type="match status" value="1"/>
</dbReference>
<gene>
    <name evidence="1" type="ORF">BBOV_IV002950</name>
</gene>
<comment type="caution">
    <text evidence="1">The sequence shown here is derived from an EMBL/GenBank/DDBJ whole genome shotgun (WGS) entry which is preliminary data.</text>
</comment>
<reference evidence="1 2" key="1">
    <citation type="journal article" date="2007" name="PLoS Pathog.">
        <title>Genome sequence of Babesia bovis and comparative analysis of apicomplexan hemoprotozoa.</title>
        <authorList>
            <person name="Brayton K.A."/>
            <person name="Lau A.O.T."/>
            <person name="Herndon D.R."/>
            <person name="Hannick L."/>
            <person name="Kappmeyer L.S."/>
            <person name="Berens S.J."/>
            <person name="Bidwell S.L."/>
            <person name="Brown W.C."/>
            <person name="Crabtree J."/>
            <person name="Fadrosh D."/>
            <person name="Feldblum T."/>
            <person name="Forberger H.A."/>
            <person name="Haas B.J."/>
            <person name="Howell J.M."/>
            <person name="Khouri H."/>
            <person name="Koo H."/>
            <person name="Mann D.J."/>
            <person name="Norimine J."/>
            <person name="Paulsen I.T."/>
            <person name="Radune D."/>
            <person name="Ren Q."/>
            <person name="Smith R.K. Jr."/>
            <person name="Suarez C.E."/>
            <person name="White O."/>
            <person name="Wortman J.R."/>
            <person name="Knowles D.P. Jr."/>
            <person name="McElwain T.F."/>
            <person name="Nene V.M."/>
        </authorList>
    </citation>
    <scope>NUCLEOTIDE SEQUENCE [LARGE SCALE GENOMIC DNA]</scope>
    <source>
        <strain evidence="1">T2Bo</strain>
    </source>
</reference>
<dbReference type="InParanoid" id="A7AVR6"/>
<keyword evidence="2" id="KW-1185">Reference proteome</keyword>
<dbReference type="AlphaFoldDB" id="A7AVR6"/>
<dbReference type="FunCoup" id="A7AVR6">
    <property type="interactions" value="10"/>
</dbReference>
<name>A7AVR6_BABBO</name>
<reference evidence="2" key="2">
    <citation type="journal article" date="2020" name="Data Brief">
        <title>Transcriptome dataset of Babesia bovis life stages within vertebrate and invertebrate hosts.</title>
        <authorList>
            <person name="Ueti M.W."/>
            <person name="Johnson W.C."/>
            <person name="Kappmeyer L.S."/>
            <person name="Herndon D.R."/>
            <person name="Mousel M.R."/>
            <person name="Reif K.E."/>
            <person name="Taus N.S."/>
            <person name="Ifeonu O.O."/>
            <person name="Silva J.C."/>
            <person name="Suarez C.E."/>
            <person name="Brayton K.A."/>
        </authorList>
    </citation>
    <scope>NUCLEOTIDE SEQUENCE [LARGE SCALE GENOMIC DNA]</scope>
</reference>
<dbReference type="OMA" id="PDEYYLY"/>
<proteinExistence type="predicted"/>
<evidence type="ECO:0000313" key="2">
    <source>
        <dbReference type="Proteomes" id="UP000002173"/>
    </source>
</evidence>
<protein>
    <recommendedName>
        <fullName evidence="3">AMP-dependent synthetase/ligase domain-containing protein</fullName>
    </recommendedName>
</protein>
<evidence type="ECO:0008006" key="3">
    <source>
        <dbReference type="Google" id="ProtNLM"/>
    </source>
</evidence>
<organism evidence="1 2">
    <name type="scientific">Babesia bovis</name>
    <dbReference type="NCBI Taxonomy" id="5865"/>
    <lineage>
        <taxon>Eukaryota</taxon>
        <taxon>Sar</taxon>
        <taxon>Alveolata</taxon>
        <taxon>Apicomplexa</taxon>
        <taxon>Aconoidasida</taxon>
        <taxon>Piroplasmida</taxon>
        <taxon>Babesiidae</taxon>
        <taxon>Babesia</taxon>
    </lineage>
</organism>
<dbReference type="SUPFAM" id="SSF56801">
    <property type="entry name" value="Acetyl-CoA synthetase-like"/>
    <property type="match status" value="1"/>
</dbReference>
<dbReference type="Proteomes" id="UP000002173">
    <property type="component" value="Unassembled WGS sequence"/>
</dbReference>
<dbReference type="eggNOG" id="ENOG502SZ97">
    <property type="taxonomic scope" value="Eukaryota"/>
</dbReference>
<dbReference type="STRING" id="5865.A7AVR6"/>
<reference evidence="2" key="3">
    <citation type="journal article" date="2021" name="Int. J. Parasitol.">
        <title>Comparative analysis of gene expression between Babesia bovis blood stages and kinetes allowed by improved genome annotation.</title>
        <authorList>
            <person name="Ueti M.W."/>
            <person name="Johnson W.C."/>
            <person name="Kappmeyer L.S."/>
            <person name="Herndon D.R."/>
            <person name="Mousel M.R."/>
            <person name="Reif K.E."/>
            <person name="Taus N.S."/>
            <person name="Ifeonu O.O."/>
            <person name="Silva J.C."/>
            <person name="Suarez C.E."/>
            <person name="Brayton K.A."/>
        </authorList>
    </citation>
    <scope>NUCLEOTIDE SEQUENCE [LARGE SCALE GENOMIC DNA]</scope>
</reference>
<accession>A7AVR6</accession>
<dbReference type="VEuPathDB" id="PiroplasmaDB:BBOV_IV002950"/>
<sequence>MNQSGLYRSNRQLLVSDAIYDTRKYGSLAIRRTNTTMVQPTSDANVASGTIQRYPEDGLPTKWIYRYVRDDITTCHNRDFDISVAAMLRCIAKRSHIADRPVHLSILSYPSIALITLLSNCLRHDGVKVTTLPVDYYLLRHRLDSCLPTTFKKHIVDNWRSILVEAHSDALVTTDEYYSIVSPLGRELGIPVYLLTDRPGLLSEEEYISAKRAGHGYFDYINCAKGTLRDIEWFSLHSSTDGPSRSMLHVLSEIGSCNSKVAVHNVHSLNAELNRIRGILELRSDDCILNCLPPHGLSFMVHSVANAFDIGADVHLPLKFVPFSQYLLLKPQFPLTIHRNISDTVKLSLGQSAFEYVRQRRLAPTVLMCDGEMFRLLVRFICCEELSTTERSAYSKYWSNLSRVYIFDDGCELINKPLHDLAKSFSSALGIKPDLIQLYTQAEVGVIATVNLSDSNSVPKALPGCKLIDGDTSLTVEACTDSVFQGYLNRIKATESVFDGKIVRLDFAKKLGATILLRRHTDYVRYFKRRRERMSRYPQGYIKQVPVRTQFWGNFTGRRRHPSVL</sequence>
<evidence type="ECO:0000313" key="1">
    <source>
        <dbReference type="EMBL" id="EDO05892.1"/>
    </source>
</evidence>
<dbReference type="InterPro" id="IPR042099">
    <property type="entry name" value="ANL_N_sf"/>
</dbReference>